<gene>
    <name evidence="2" type="ORF">RHODGE_RHODGE_03281</name>
</gene>
<dbReference type="Proteomes" id="UP000289200">
    <property type="component" value="Unassembled WGS sequence"/>
</dbReference>
<dbReference type="AlphaFoldDB" id="A0A447CY00"/>
<evidence type="ECO:0000313" key="3">
    <source>
        <dbReference type="Proteomes" id="UP000289200"/>
    </source>
</evidence>
<accession>A0A447CY00</accession>
<organism evidence="2 3">
    <name type="scientific">Rhodoplanes serenus</name>
    <dbReference type="NCBI Taxonomy" id="200615"/>
    <lineage>
        <taxon>Bacteria</taxon>
        <taxon>Pseudomonadati</taxon>
        <taxon>Pseudomonadota</taxon>
        <taxon>Alphaproteobacteria</taxon>
        <taxon>Hyphomicrobiales</taxon>
        <taxon>Nitrobacteraceae</taxon>
        <taxon>Rhodoplanes</taxon>
    </lineage>
</organism>
<evidence type="ECO:0000313" key="2">
    <source>
        <dbReference type="EMBL" id="VCU10095.1"/>
    </source>
</evidence>
<proteinExistence type="predicted"/>
<evidence type="ECO:0000256" key="1">
    <source>
        <dbReference type="SAM" id="MobiDB-lite"/>
    </source>
</evidence>
<comment type="caution">
    <text evidence="2">The sequence shown here is derived from an EMBL/GenBank/DDBJ whole genome shotgun (WGS) entry which is preliminary data.</text>
</comment>
<reference evidence="3" key="1">
    <citation type="submission" date="2018-10" db="EMBL/GenBank/DDBJ databases">
        <authorList>
            <person name="Peiro R."/>
            <person name="Begona"/>
            <person name="Cbmso G."/>
            <person name="Lopez M."/>
            <person name="Gonzalez S."/>
            <person name="Sacristan E."/>
            <person name="Castillo E."/>
        </authorList>
    </citation>
    <scope>NUCLEOTIDE SEQUENCE [LARGE SCALE GENOMIC DNA]</scope>
</reference>
<name>A0A447CY00_9BRAD</name>
<dbReference type="EMBL" id="UWOC01000161">
    <property type="protein sequence ID" value="VCU10095.1"/>
    <property type="molecule type" value="Genomic_DNA"/>
</dbReference>
<protein>
    <submittedName>
        <fullName evidence="2">Uncharacterized protein</fullName>
    </submittedName>
</protein>
<sequence>MGWLNDTPHSGRVGRVTGRRGECRPTEPRGYAEPPGTGPAGETCGTCRHIVRGRRYRKCELARALWTHGPGTDIRARAPACRRWEKPENA</sequence>
<keyword evidence="3" id="KW-1185">Reference proteome</keyword>
<feature type="region of interest" description="Disordered" evidence="1">
    <location>
        <begin position="1"/>
        <end position="42"/>
    </location>
</feature>